<keyword evidence="8" id="KW-1185">Reference proteome</keyword>
<dbReference type="RefSeq" id="WP_069189844.1">
    <property type="nucleotide sequence ID" value="NZ_FLYE01000046.1"/>
</dbReference>
<evidence type="ECO:0000313" key="8">
    <source>
        <dbReference type="Proteomes" id="UP000231658"/>
    </source>
</evidence>
<dbReference type="STRING" id="1867952.MTBPR1_70111"/>
<dbReference type="SUPFAM" id="SSF52518">
    <property type="entry name" value="Thiamin diphosphate-binding fold (THDP-binding)"/>
    <property type="match status" value="1"/>
</dbReference>
<keyword evidence="2 7" id="KW-0560">Oxidoreductase</keyword>
<evidence type="ECO:0000256" key="1">
    <source>
        <dbReference type="ARBA" id="ARBA00001964"/>
    </source>
</evidence>
<dbReference type="InterPro" id="IPR050642">
    <property type="entry name" value="PDH_E1_Alpha_Subunit"/>
</dbReference>
<dbReference type="GO" id="GO:0006086">
    <property type="term" value="P:pyruvate decarboxylation to acetyl-CoA"/>
    <property type="evidence" value="ECO:0007669"/>
    <property type="project" value="TreeGrafter"/>
</dbReference>
<evidence type="ECO:0000256" key="3">
    <source>
        <dbReference type="ARBA" id="ARBA00023052"/>
    </source>
</evidence>
<protein>
    <submittedName>
        <fullName evidence="7">Pyruvate/2-oxoglutarate dehydrogenase complex,dehydrogenase (E1) component, eukaryotic type, alpha subunit</fullName>
        <ecNumber evidence="7">1.2.4.1</ecNumber>
    </submittedName>
</protein>
<keyword evidence="7" id="KW-0670">Pyruvate</keyword>
<dbReference type="Pfam" id="PF00676">
    <property type="entry name" value="E1_dh"/>
    <property type="match status" value="1"/>
</dbReference>
<evidence type="ECO:0000259" key="6">
    <source>
        <dbReference type="Pfam" id="PF00676"/>
    </source>
</evidence>
<dbReference type="EMBL" id="FLYE01000046">
    <property type="protein sequence ID" value="SCA57839.1"/>
    <property type="molecule type" value="Genomic_DNA"/>
</dbReference>
<feature type="domain" description="Dehydrogenase E1 component" evidence="6">
    <location>
        <begin position="11"/>
        <end position="289"/>
    </location>
</feature>
<gene>
    <name evidence="7" type="ORF">MTBPR1_70111</name>
</gene>
<sequence length="304" mass="33402">MYQDLYKEALRIRLVEEKIIELYPSDKIQSPVHMSIGQEAVAVGCCAALEKDDLVFATYRSHAFYLAKGGDMPKMFAELYGRIGGGCKGKAGSMHLAAPEAGFMGASAVVASSIPHAAGAALAAKRRDTGQVIMSVFGDGATEEGVCHETLNFTALHSLPVVFICEDNGLAVHSHIKDRQAYKLEELAANYGIETVVIENGMDFVGVYETVKKHVDDVRENAKPVFIVIKTYRYKEHVGPGDDFNAGYRDVCDYEKWSALDPLVTDKETYIALKPEVDEEVDAAVQFAENSPWPGRDELLTDVW</sequence>
<comment type="function">
    <text evidence="4">The pyruvate dehydrogenase complex catalyzes the overall conversion of pyruvate to acetyl-CoA and CO(2). It contains multiple copies of three enzymatic components: pyruvate dehydrogenase (E1), dihydrolipoamide acetyltransferase (E2) and lipoamide dehydrogenase (E3).</text>
</comment>
<comment type="cofactor">
    <cofactor evidence="1">
        <name>thiamine diphosphate</name>
        <dbReference type="ChEBI" id="CHEBI:58937"/>
    </cofactor>
</comment>
<dbReference type="AlphaFoldDB" id="A0A1C3RKY6"/>
<dbReference type="InterPro" id="IPR001017">
    <property type="entry name" value="DH_E1"/>
</dbReference>
<dbReference type="PANTHER" id="PTHR11516">
    <property type="entry name" value="PYRUVATE DEHYDROGENASE E1 COMPONENT, ALPHA SUBUNIT BACTERIAL AND ORGANELLAR"/>
    <property type="match status" value="1"/>
</dbReference>
<name>A0A1C3RKY6_9PROT</name>
<dbReference type="EC" id="1.2.4.1" evidence="7"/>
<evidence type="ECO:0000256" key="2">
    <source>
        <dbReference type="ARBA" id="ARBA00023002"/>
    </source>
</evidence>
<keyword evidence="3" id="KW-0786">Thiamine pyrophosphate</keyword>
<organism evidence="7 8">
    <name type="scientific">Candidatus Terasakiella magnetica</name>
    <dbReference type="NCBI Taxonomy" id="1867952"/>
    <lineage>
        <taxon>Bacteria</taxon>
        <taxon>Pseudomonadati</taxon>
        <taxon>Pseudomonadota</taxon>
        <taxon>Alphaproteobacteria</taxon>
        <taxon>Rhodospirillales</taxon>
        <taxon>Terasakiellaceae</taxon>
        <taxon>Terasakiella</taxon>
    </lineage>
</organism>
<evidence type="ECO:0000256" key="5">
    <source>
        <dbReference type="ARBA" id="ARBA00051231"/>
    </source>
</evidence>
<dbReference type="GO" id="GO:0004739">
    <property type="term" value="F:pyruvate dehydrogenase (acetyl-transferring) activity"/>
    <property type="evidence" value="ECO:0007669"/>
    <property type="project" value="UniProtKB-EC"/>
</dbReference>
<comment type="catalytic activity">
    <reaction evidence="5">
        <text>N(6)-[(R)-lipoyl]-L-lysyl-[protein] + pyruvate + H(+) = N(6)-[(R)-S(8)-acetyldihydrolipoyl]-L-lysyl-[protein] + CO2</text>
        <dbReference type="Rhea" id="RHEA:19189"/>
        <dbReference type="Rhea" id="RHEA-COMP:10474"/>
        <dbReference type="Rhea" id="RHEA-COMP:10478"/>
        <dbReference type="ChEBI" id="CHEBI:15361"/>
        <dbReference type="ChEBI" id="CHEBI:15378"/>
        <dbReference type="ChEBI" id="CHEBI:16526"/>
        <dbReference type="ChEBI" id="CHEBI:83099"/>
        <dbReference type="ChEBI" id="CHEBI:83111"/>
        <dbReference type="EC" id="1.2.4.1"/>
    </reaction>
</comment>
<dbReference type="InterPro" id="IPR029061">
    <property type="entry name" value="THDP-binding"/>
</dbReference>
<reference evidence="7 8" key="1">
    <citation type="submission" date="2016-07" db="EMBL/GenBank/DDBJ databases">
        <authorList>
            <person name="Lefevre C.T."/>
        </authorList>
    </citation>
    <scope>NUCLEOTIDE SEQUENCE [LARGE SCALE GENOMIC DNA]</scope>
    <source>
        <strain evidence="7">PR1</strain>
    </source>
</reference>
<dbReference type="CDD" id="cd02000">
    <property type="entry name" value="TPP_E1_PDC_ADC_BCADC"/>
    <property type="match status" value="1"/>
</dbReference>
<accession>A0A1C3RKY6</accession>
<dbReference type="PANTHER" id="PTHR11516:SF60">
    <property type="entry name" value="PYRUVATE DEHYDROGENASE E1 COMPONENT SUBUNIT ALPHA"/>
    <property type="match status" value="1"/>
</dbReference>
<evidence type="ECO:0000256" key="4">
    <source>
        <dbReference type="ARBA" id="ARBA00025211"/>
    </source>
</evidence>
<dbReference type="OrthoDB" id="9766715at2"/>
<evidence type="ECO:0000313" key="7">
    <source>
        <dbReference type="EMBL" id="SCA57839.1"/>
    </source>
</evidence>
<dbReference type="Gene3D" id="3.40.50.970">
    <property type="match status" value="1"/>
</dbReference>
<dbReference type="Proteomes" id="UP000231658">
    <property type="component" value="Unassembled WGS sequence"/>
</dbReference>
<proteinExistence type="predicted"/>